<dbReference type="Pfam" id="PF12849">
    <property type="entry name" value="PBP_like_2"/>
    <property type="match status" value="1"/>
</dbReference>
<evidence type="ECO:0000259" key="1">
    <source>
        <dbReference type="Pfam" id="PF12849"/>
    </source>
</evidence>
<feature type="domain" description="PBP" evidence="1">
    <location>
        <begin position="41"/>
        <end position="263"/>
    </location>
</feature>
<dbReference type="SUPFAM" id="SSF53850">
    <property type="entry name" value="Periplasmic binding protein-like II"/>
    <property type="match status" value="1"/>
</dbReference>
<comment type="caution">
    <text evidence="2">The sequence shown here is derived from an EMBL/GenBank/DDBJ whole genome shotgun (WGS) entry which is preliminary data.</text>
</comment>
<evidence type="ECO:0000313" key="2">
    <source>
        <dbReference type="EMBL" id="MBP2027274.1"/>
    </source>
</evidence>
<reference evidence="2 3" key="1">
    <citation type="submission" date="2021-03" db="EMBL/GenBank/DDBJ databases">
        <title>Genomic Encyclopedia of Type Strains, Phase IV (KMG-IV): sequencing the most valuable type-strain genomes for metagenomic binning, comparative biology and taxonomic classification.</title>
        <authorList>
            <person name="Goeker M."/>
        </authorList>
    </citation>
    <scope>NUCLEOTIDE SEQUENCE [LARGE SCALE GENOMIC DNA]</scope>
    <source>
        <strain evidence="2 3">DSM 27512</strain>
    </source>
</reference>
<dbReference type="Gene3D" id="3.40.190.10">
    <property type="entry name" value="Periplasmic binding protein-like II"/>
    <property type="match status" value="2"/>
</dbReference>
<dbReference type="Proteomes" id="UP001314903">
    <property type="component" value="Unassembled WGS sequence"/>
</dbReference>
<keyword evidence="3" id="KW-1185">Reference proteome</keyword>
<gene>
    <name evidence="2" type="ORF">J2Z35_001068</name>
</gene>
<accession>A0ABS4KKX8</accession>
<dbReference type="PANTHER" id="PTHR37945">
    <property type="entry name" value="EXTRACELLULAR TUNGSTATE BINDING PROTEIN"/>
    <property type="match status" value="1"/>
</dbReference>
<dbReference type="EMBL" id="JAGGLI010000009">
    <property type="protein sequence ID" value="MBP2027274.1"/>
    <property type="molecule type" value="Genomic_DNA"/>
</dbReference>
<organism evidence="2 3">
    <name type="scientific">Acetoanaerobium pronyense</name>
    <dbReference type="NCBI Taxonomy" id="1482736"/>
    <lineage>
        <taxon>Bacteria</taxon>
        <taxon>Bacillati</taxon>
        <taxon>Bacillota</taxon>
        <taxon>Clostridia</taxon>
        <taxon>Peptostreptococcales</taxon>
        <taxon>Filifactoraceae</taxon>
        <taxon>Acetoanaerobium</taxon>
    </lineage>
</organism>
<sequence length="297" mass="32091">MKKLILGIFLISSLLIIGGCSTQEMPEESPLEVISDDVVEGSKDVILATTTSTQDSGLLDILIPAFEEESGYTIKTIAVGTGQALEMGKNGDADVLLTHAPSSERELLDSGDIINYNLVMHNDFIIVGPAEDPASIDGSSSSDGFAQIANTESIFISRGDDSGTHKKELSIWKKAEIEPSGSWYQETGSSMGQTLKVASEKSGYTLTDRATYLALLDNLSLEILIEGEADLLNIYHVMQVNPEKSDLINEDGARAFVEFMLSERGQALIGEFGVEEYGSPLFFPDGGKDPKEYGLDY</sequence>
<proteinExistence type="predicted"/>
<dbReference type="InterPro" id="IPR052738">
    <property type="entry name" value="ABC-Tungstate_binding"/>
</dbReference>
<dbReference type="InterPro" id="IPR024370">
    <property type="entry name" value="PBP_domain"/>
</dbReference>
<evidence type="ECO:0000313" key="3">
    <source>
        <dbReference type="Proteomes" id="UP001314903"/>
    </source>
</evidence>
<dbReference type="PROSITE" id="PS51257">
    <property type="entry name" value="PROKAR_LIPOPROTEIN"/>
    <property type="match status" value="1"/>
</dbReference>
<dbReference type="PANTHER" id="PTHR37945:SF1">
    <property type="entry name" value="EXTRACELLULAR TUNGSTATE BINDING PROTEIN"/>
    <property type="match status" value="1"/>
</dbReference>
<dbReference type="RefSeq" id="WP_209660210.1">
    <property type="nucleotide sequence ID" value="NZ_JAGGLI010000009.1"/>
</dbReference>
<protein>
    <submittedName>
        <fullName evidence="2">Tungstate transport system substrate-binding protein</fullName>
    </submittedName>
</protein>
<name>A0ABS4KKX8_9FIRM</name>